<proteinExistence type="predicted"/>
<sequence>MAKFYCQSGSFKTIVDAPDNRSAISKFSSKLIRSEASHNLFLTMDERGFDRCNHIPISLIPFLRDAGVKLPPDEVLIENARECLGLIDMDEDQKNWLLNGVQDNE</sequence>
<organism evidence="1">
    <name type="scientific">marine sediment metagenome</name>
    <dbReference type="NCBI Taxonomy" id="412755"/>
    <lineage>
        <taxon>unclassified sequences</taxon>
        <taxon>metagenomes</taxon>
        <taxon>ecological metagenomes</taxon>
    </lineage>
</organism>
<accession>A0A0F9SVK9</accession>
<gene>
    <name evidence="1" type="ORF">LCGC14_0426570</name>
</gene>
<name>A0A0F9SVK9_9ZZZZ</name>
<comment type="caution">
    <text evidence="1">The sequence shown here is derived from an EMBL/GenBank/DDBJ whole genome shotgun (WGS) entry which is preliminary data.</text>
</comment>
<evidence type="ECO:0000313" key="1">
    <source>
        <dbReference type="EMBL" id="KKN70874.1"/>
    </source>
</evidence>
<dbReference type="AlphaFoldDB" id="A0A0F9SVK9"/>
<reference evidence="1" key="1">
    <citation type="journal article" date="2015" name="Nature">
        <title>Complex archaea that bridge the gap between prokaryotes and eukaryotes.</title>
        <authorList>
            <person name="Spang A."/>
            <person name="Saw J.H."/>
            <person name="Jorgensen S.L."/>
            <person name="Zaremba-Niedzwiedzka K."/>
            <person name="Martijn J."/>
            <person name="Lind A.E."/>
            <person name="van Eijk R."/>
            <person name="Schleper C."/>
            <person name="Guy L."/>
            <person name="Ettema T.J."/>
        </authorList>
    </citation>
    <scope>NUCLEOTIDE SEQUENCE</scope>
</reference>
<protein>
    <submittedName>
        <fullName evidence="1">Uncharacterized protein</fullName>
    </submittedName>
</protein>
<dbReference type="EMBL" id="LAZR01000395">
    <property type="protein sequence ID" value="KKN70874.1"/>
    <property type="molecule type" value="Genomic_DNA"/>
</dbReference>